<sequence>MFFMTNSSIDVSDLSDFAKFQKRVKFRAKLLKDIRGRLQKEYLQVQKPEKATVRTLKVLEVVLVENPNKKRLYWPLDRIIELIPSRIRILKLKWCKSVIIRLIQRDFPLEIHLTEVDLSNDALLEVESPAEVTSDPPSKVLISRGKL</sequence>
<dbReference type="OrthoDB" id="6423385at2759"/>
<name>A0A4Y2VZB3_ARAVE</name>
<evidence type="ECO:0000313" key="3">
    <source>
        <dbReference type="Proteomes" id="UP000499080"/>
    </source>
</evidence>
<evidence type="ECO:0000313" key="2">
    <source>
        <dbReference type="EMBL" id="GBO30459.1"/>
    </source>
</evidence>
<dbReference type="EMBL" id="BGPR01053624">
    <property type="protein sequence ID" value="GBO30459.1"/>
    <property type="molecule type" value="Genomic_DNA"/>
</dbReference>
<feature type="domain" description="DUF5641" evidence="1">
    <location>
        <begin position="36"/>
        <end position="105"/>
    </location>
</feature>
<gene>
    <name evidence="2" type="ORF">AVEN_108754_1</name>
</gene>
<organism evidence="2 3">
    <name type="scientific">Araneus ventricosus</name>
    <name type="common">Orbweaver spider</name>
    <name type="synonym">Epeira ventricosa</name>
    <dbReference type="NCBI Taxonomy" id="182803"/>
    <lineage>
        <taxon>Eukaryota</taxon>
        <taxon>Metazoa</taxon>
        <taxon>Ecdysozoa</taxon>
        <taxon>Arthropoda</taxon>
        <taxon>Chelicerata</taxon>
        <taxon>Arachnida</taxon>
        <taxon>Araneae</taxon>
        <taxon>Araneomorphae</taxon>
        <taxon>Entelegynae</taxon>
        <taxon>Araneoidea</taxon>
        <taxon>Araneidae</taxon>
        <taxon>Araneus</taxon>
    </lineage>
</organism>
<dbReference type="Proteomes" id="UP000499080">
    <property type="component" value="Unassembled WGS sequence"/>
</dbReference>
<dbReference type="InterPro" id="IPR040676">
    <property type="entry name" value="DUF5641"/>
</dbReference>
<comment type="caution">
    <text evidence="2">The sequence shown here is derived from an EMBL/GenBank/DDBJ whole genome shotgun (WGS) entry which is preliminary data.</text>
</comment>
<accession>A0A4Y2VZB3</accession>
<reference evidence="2 3" key="1">
    <citation type="journal article" date="2019" name="Sci. Rep.">
        <title>Orb-weaving spider Araneus ventricosus genome elucidates the spidroin gene catalogue.</title>
        <authorList>
            <person name="Kono N."/>
            <person name="Nakamura H."/>
            <person name="Ohtoshi R."/>
            <person name="Moran D.A.P."/>
            <person name="Shinohara A."/>
            <person name="Yoshida Y."/>
            <person name="Fujiwara M."/>
            <person name="Mori M."/>
            <person name="Tomita M."/>
            <person name="Arakawa K."/>
        </authorList>
    </citation>
    <scope>NUCLEOTIDE SEQUENCE [LARGE SCALE GENOMIC DNA]</scope>
</reference>
<protein>
    <recommendedName>
        <fullName evidence="1">DUF5641 domain-containing protein</fullName>
    </recommendedName>
</protein>
<dbReference type="Pfam" id="PF18701">
    <property type="entry name" value="DUF5641"/>
    <property type="match status" value="1"/>
</dbReference>
<keyword evidence="3" id="KW-1185">Reference proteome</keyword>
<evidence type="ECO:0000259" key="1">
    <source>
        <dbReference type="Pfam" id="PF18701"/>
    </source>
</evidence>
<proteinExistence type="predicted"/>
<dbReference type="AlphaFoldDB" id="A0A4Y2VZB3"/>